<name>A0A1G5MWE7_AFIMA</name>
<dbReference type="EMBL" id="FMVW01000002">
    <property type="protein sequence ID" value="SCZ28770.1"/>
    <property type="molecule type" value="Genomic_DNA"/>
</dbReference>
<sequence>MVKTLGIGIWACLVALLASFFAAQWKADVKPAPDEGPALVGLEHRKLEPMTVPVIQDGVLQGYILARLVFTADAGAMSKLSMDPAPFVTDEAFREFYNNGKVEFGRLAKYNLDRLISNIKENTNKRLGPGFIQDILVEEINYVDRRSMGQS</sequence>
<evidence type="ECO:0008006" key="3">
    <source>
        <dbReference type="Google" id="ProtNLM"/>
    </source>
</evidence>
<evidence type="ECO:0000313" key="1">
    <source>
        <dbReference type="EMBL" id="SCZ28770.1"/>
    </source>
</evidence>
<dbReference type="AlphaFoldDB" id="A0A1G5MWE7"/>
<keyword evidence="2" id="KW-1185">Reference proteome</keyword>
<dbReference type="RefSeq" id="WP_092810301.1">
    <property type="nucleotide sequence ID" value="NZ_FMVW01000002.1"/>
</dbReference>
<gene>
    <name evidence="1" type="ORF">SAMN03080610_01040</name>
</gene>
<organism evidence="1 2">
    <name type="scientific">Afifella marina DSM 2698</name>
    <dbReference type="NCBI Taxonomy" id="1120955"/>
    <lineage>
        <taxon>Bacteria</taxon>
        <taxon>Pseudomonadati</taxon>
        <taxon>Pseudomonadota</taxon>
        <taxon>Alphaproteobacteria</taxon>
        <taxon>Hyphomicrobiales</taxon>
        <taxon>Afifellaceae</taxon>
        <taxon>Afifella</taxon>
    </lineage>
</organism>
<accession>A0A1G5MWE7</accession>
<dbReference type="Proteomes" id="UP000199347">
    <property type="component" value="Unassembled WGS sequence"/>
</dbReference>
<dbReference type="STRING" id="1120955.SAMN03080610_01040"/>
<proteinExistence type="predicted"/>
<reference evidence="1 2" key="1">
    <citation type="submission" date="2016-10" db="EMBL/GenBank/DDBJ databases">
        <authorList>
            <person name="de Groot N.N."/>
        </authorList>
    </citation>
    <scope>NUCLEOTIDE SEQUENCE [LARGE SCALE GENOMIC DNA]</scope>
    <source>
        <strain evidence="1 2">DSM 2698</strain>
    </source>
</reference>
<dbReference type="OrthoDB" id="7847400at2"/>
<evidence type="ECO:0000313" key="2">
    <source>
        <dbReference type="Proteomes" id="UP000199347"/>
    </source>
</evidence>
<protein>
    <recommendedName>
        <fullName evidence="3">Flagellar basal body-associated protein FliL</fullName>
    </recommendedName>
</protein>